<organism evidence="1 2">
    <name type="scientific">Pseudoalteromonas piscicida</name>
    <dbReference type="NCBI Taxonomy" id="43662"/>
    <lineage>
        <taxon>Bacteria</taxon>
        <taxon>Pseudomonadati</taxon>
        <taxon>Pseudomonadota</taxon>
        <taxon>Gammaproteobacteria</taxon>
        <taxon>Alteromonadales</taxon>
        <taxon>Pseudoalteromonadaceae</taxon>
        <taxon>Pseudoalteromonas</taxon>
    </lineage>
</organism>
<keyword evidence="2" id="KW-1185">Reference proteome</keyword>
<dbReference type="AlphaFoldDB" id="A0A2A5JP44"/>
<evidence type="ECO:0000313" key="1">
    <source>
        <dbReference type="EMBL" id="PCK31206.1"/>
    </source>
</evidence>
<gene>
    <name evidence="1" type="ORF">CEX98_14210</name>
</gene>
<dbReference type="Gene3D" id="3.30.160.100">
    <property type="entry name" value="Ribosome hibernation promotion factor-like"/>
    <property type="match status" value="1"/>
</dbReference>
<sequence>MRKTEVDMKLNLIGVDEPIGAASKVAFVKAINAALHRYTQNIRKINVRIEKQKSKQTDKFTLCHLELLLPGLPTLTVKAKGKTLIQALNRALHNSKQILKQNYFKLSQ</sequence>
<proteinExistence type="predicted"/>
<protein>
    <recommendedName>
        <fullName evidence="3">HPF/RaiA family ribosome-associated protein</fullName>
    </recommendedName>
</protein>
<dbReference type="SUPFAM" id="SSF69754">
    <property type="entry name" value="Ribosome binding protein Y (YfiA homologue)"/>
    <property type="match status" value="1"/>
</dbReference>
<name>A0A2A5JP44_PSEO7</name>
<dbReference type="EMBL" id="NKHF01000062">
    <property type="protein sequence ID" value="PCK31206.1"/>
    <property type="molecule type" value="Genomic_DNA"/>
</dbReference>
<accession>A0A2A5JP44</accession>
<dbReference type="OrthoDB" id="6306499at2"/>
<evidence type="ECO:0000313" key="2">
    <source>
        <dbReference type="Proteomes" id="UP000228621"/>
    </source>
</evidence>
<evidence type="ECO:0008006" key="3">
    <source>
        <dbReference type="Google" id="ProtNLM"/>
    </source>
</evidence>
<dbReference type="InterPro" id="IPR036567">
    <property type="entry name" value="RHF-like"/>
</dbReference>
<comment type="caution">
    <text evidence="1">The sequence shown here is derived from an EMBL/GenBank/DDBJ whole genome shotgun (WGS) entry which is preliminary data.</text>
</comment>
<reference evidence="2" key="1">
    <citation type="journal article" date="2019" name="Genome Announc.">
        <title>Draft Genome Sequence of Pseudoalteromonas piscicida Strain 36Y ROTHPW, an Hypersaline Seawater Isolate from the South Coast of Sonora, Mexico.</title>
        <authorList>
            <person name="Sanchez-Diaz R."/>
            <person name="Molina-Garza Z.J."/>
            <person name="Cruz-Suarez L.E."/>
            <person name="Selvin J."/>
            <person name="Kiran G.S."/>
            <person name="Ibarra-Gamez J.C."/>
            <person name="Gomez-Gil B."/>
            <person name="Galaviz-Silva L."/>
        </authorList>
    </citation>
    <scope>NUCLEOTIDE SEQUENCE [LARGE SCALE GENOMIC DNA]</scope>
    <source>
        <strain evidence="2">36Y_RITHPW</strain>
    </source>
</reference>
<dbReference type="Proteomes" id="UP000228621">
    <property type="component" value="Unassembled WGS sequence"/>
</dbReference>